<gene>
    <name evidence="1" type="ORF">BLNAU_12385</name>
</gene>
<evidence type="ECO:0000313" key="2">
    <source>
        <dbReference type="Proteomes" id="UP001281761"/>
    </source>
</evidence>
<proteinExistence type="predicted"/>
<accession>A0ABQ9XQY9</accession>
<protein>
    <submittedName>
        <fullName evidence="1">Uncharacterized protein</fullName>
    </submittedName>
</protein>
<reference evidence="1 2" key="1">
    <citation type="journal article" date="2022" name="bioRxiv">
        <title>Genomics of Preaxostyla Flagellates Illuminates Evolutionary Transitions and the Path Towards Mitochondrial Loss.</title>
        <authorList>
            <person name="Novak L.V.F."/>
            <person name="Treitli S.C."/>
            <person name="Pyrih J."/>
            <person name="Halakuc P."/>
            <person name="Pipaliya S.V."/>
            <person name="Vacek V."/>
            <person name="Brzon O."/>
            <person name="Soukal P."/>
            <person name="Eme L."/>
            <person name="Dacks J.B."/>
            <person name="Karnkowska A."/>
            <person name="Elias M."/>
            <person name="Hampl V."/>
        </authorList>
    </citation>
    <scope>NUCLEOTIDE SEQUENCE [LARGE SCALE GENOMIC DNA]</scope>
    <source>
        <strain evidence="1">NAU3</strain>
        <tissue evidence="1">Gut</tissue>
    </source>
</reference>
<evidence type="ECO:0000313" key="1">
    <source>
        <dbReference type="EMBL" id="KAK2952736.1"/>
    </source>
</evidence>
<dbReference type="Proteomes" id="UP001281761">
    <property type="component" value="Unassembled WGS sequence"/>
</dbReference>
<name>A0ABQ9XQY9_9EUKA</name>
<sequence length="279" mass="31125">MSHSLDEDVTVIVRLLPSTSAESMRSFMATIDVFLSSSKQAIVAAFLEMLNSLLNRCSSQMHLALVKADLFPRLITTLNPLSLYFAEAVEIHSGLMSSLTSSLWLSTPEGLSTIENADESAKQSVHKTVLKQVLVPSEAFICHLCANRLSIMDRDMSNDFMNLLARLLHISPYYQPTMDLVLNMPVVLSIPSCLTFFEDDDSIWSFLALMVRFQEEWNSHDRILGRSSASLLRCLRMEGFVDVSSQRVHNTGKGAITQMIAGFSTDLNITLGMNLPRRS</sequence>
<dbReference type="EMBL" id="JARBJD010000100">
    <property type="protein sequence ID" value="KAK2952736.1"/>
    <property type="molecule type" value="Genomic_DNA"/>
</dbReference>
<organism evidence="1 2">
    <name type="scientific">Blattamonas nauphoetae</name>
    <dbReference type="NCBI Taxonomy" id="2049346"/>
    <lineage>
        <taxon>Eukaryota</taxon>
        <taxon>Metamonada</taxon>
        <taxon>Preaxostyla</taxon>
        <taxon>Oxymonadida</taxon>
        <taxon>Blattamonas</taxon>
    </lineage>
</organism>
<keyword evidence="2" id="KW-1185">Reference proteome</keyword>
<comment type="caution">
    <text evidence="1">The sequence shown here is derived from an EMBL/GenBank/DDBJ whole genome shotgun (WGS) entry which is preliminary data.</text>
</comment>